<name>T1GSJ8_MEGSC</name>
<dbReference type="EnsemblMetazoa" id="MESCA006658-RA">
    <property type="protein sequence ID" value="MESCA006658-PA"/>
    <property type="gene ID" value="MESCA006658"/>
</dbReference>
<dbReference type="Proteomes" id="UP000015102">
    <property type="component" value="Unassembled WGS sequence"/>
</dbReference>
<accession>T1GSJ8</accession>
<evidence type="ECO:0000313" key="1">
    <source>
        <dbReference type="EnsemblMetazoa" id="MESCA006658-PA"/>
    </source>
</evidence>
<sequence>MRQGCSSYVRTCLWLVFRQEKTERMALFRVRSALYESSQESRDDGQSSNFCQIVVRSVEITIKVPSFVRQ</sequence>
<dbReference type="AlphaFoldDB" id="T1GSJ8"/>
<dbReference type="EMBL" id="CAQQ02087043">
    <property type="status" value="NOT_ANNOTATED_CDS"/>
    <property type="molecule type" value="Genomic_DNA"/>
</dbReference>
<reference evidence="2" key="1">
    <citation type="submission" date="2013-02" db="EMBL/GenBank/DDBJ databases">
        <authorList>
            <person name="Hughes D."/>
        </authorList>
    </citation>
    <scope>NUCLEOTIDE SEQUENCE</scope>
    <source>
        <strain>Durham</strain>
        <strain evidence="2">NC isolate 2 -- Noor lab</strain>
    </source>
</reference>
<evidence type="ECO:0000313" key="2">
    <source>
        <dbReference type="Proteomes" id="UP000015102"/>
    </source>
</evidence>
<dbReference type="HOGENOM" id="CLU_2760704_0_0_1"/>
<dbReference type="EMBL" id="CAQQ02087044">
    <property type="status" value="NOT_ANNOTATED_CDS"/>
    <property type="molecule type" value="Genomic_DNA"/>
</dbReference>
<protein>
    <submittedName>
        <fullName evidence="1">Uncharacterized protein</fullName>
    </submittedName>
</protein>
<keyword evidence="2" id="KW-1185">Reference proteome</keyword>
<reference evidence="1" key="2">
    <citation type="submission" date="2015-06" db="UniProtKB">
        <authorList>
            <consortium name="EnsemblMetazoa"/>
        </authorList>
    </citation>
    <scope>IDENTIFICATION</scope>
</reference>
<organism evidence="1 2">
    <name type="scientific">Megaselia scalaris</name>
    <name type="common">Humpbacked fly</name>
    <name type="synonym">Phora scalaris</name>
    <dbReference type="NCBI Taxonomy" id="36166"/>
    <lineage>
        <taxon>Eukaryota</taxon>
        <taxon>Metazoa</taxon>
        <taxon>Ecdysozoa</taxon>
        <taxon>Arthropoda</taxon>
        <taxon>Hexapoda</taxon>
        <taxon>Insecta</taxon>
        <taxon>Pterygota</taxon>
        <taxon>Neoptera</taxon>
        <taxon>Endopterygota</taxon>
        <taxon>Diptera</taxon>
        <taxon>Brachycera</taxon>
        <taxon>Muscomorpha</taxon>
        <taxon>Platypezoidea</taxon>
        <taxon>Phoridae</taxon>
        <taxon>Megaseliini</taxon>
        <taxon>Megaselia</taxon>
    </lineage>
</organism>
<proteinExistence type="predicted"/>